<dbReference type="SUPFAM" id="SSF54211">
    <property type="entry name" value="Ribosomal protein S5 domain 2-like"/>
    <property type="match status" value="1"/>
</dbReference>
<dbReference type="OrthoDB" id="27298at2759"/>
<dbReference type="GO" id="GO:0071051">
    <property type="term" value="P:poly(A)-dependent snoRNA 3'-end processing"/>
    <property type="evidence" value="ECO:0007669"/>
    <property type="project" value="TreeGrafter"/>
</dbReference>
<sequence length="297" mass="32532">MAKKERGSLDLRPIKIEQGLLGHQDGSALFSFGPVSALAAVSGPSEVRIRDERTDRSALQIHFTPLQGIAGTSATTFESTLQGIWQNTLQLHLYPRSLVQIHLQTYASPPQLVSHPLLHPDQRTPIDQPPIQPPHPDAPISVSLRAAHINATTLACLDGSIPMRSMVAACSAVVIRKGIRSNLMRGWRAGETNPTEQETQSDSDHFEILLDPTPYEESLAKSSHVFAFAFEKLANQSDFHSGLIYNDSQGTQSGADYLNCLSLCREASQNIVKLMRDTMARRLLGAQEEKGDTSMDA</sequence>
<evidence type="ECO:0000259" key="6">
    <source>
        <dbReference type="Pfam" id="PF01138"/>
    </source>
</evidence>
<dbReference type="Gene3D" id="3.30.230.70">
    <property type="entry name" value="GHMP Kinase, N-terminal domain"/>
    <property type="match status" value="1"/>
</dbReference>
<dbReference type="PANTHER" id="PTHR11953">
    <property type="entry name" value="EXOSOME COMPLEX COMPONENT"/>
    <property type="match status" value="1"/>
</dbReference>
<dbReference type="InParanoid" id="A0A316V3X4"/>
<keyword evidence="3" id="KW-0698">rRNA processing</keyword>
<dbReference type="InterPro" id="IPR020568">
    <property type="entry name" value="Ribosomal_Su5_D2-typ_SF"/>
</dbReference>
<feature type="domain" description="Exoribonuclease phosphorolytic" evidence="6">
    <location>
        <begin position="11"/>
        <end position="162"/>
    </location>
</feature>
<evidence type="ECO:0000256" key="5">
    <source>
        <dbReference type="ARBA" id="ARBA00023242"/>
    </source>
</evidence>
<dbReference type="InterPro" id="IPR036345">
    <property type="entry name" value="ExoRNase_PH_dom2_sf"/>
</dbReference>
<evidence type="ECO:0000256" key="4">
    <source>
        <dbReference type="ARBA" id="ARBA00022835"/>
    </source>
</evidence>
<dbReference type="GO" id="GO:0003723">
    <property type="term" value="F:RNA binding"/>
    <property type="evidence" value="ECO:0007669"/>
    <property type="project" value="TreeGrafter"/>
</dbReference>
<dbReference type="GO" id="GO:0000177">
    <property type="term" value="C:cytoplasmic exosome (RNase complex)"/>
    <property type="evidence" value="ECO:0007669"/>
    <property type="project" value="TreeGrafter"/>
</dbReference>
<name>A0A316V3X4_9BASI</name>
<keyword evidence="4" id="KW-0271">Exosome</keyword>
<dbReference type="GeneID" id="37021360"/>
<dbReference type="STRING" id="1280837.A0A316V3X4"/>
<dbReference type="Pfam" id="PF01138">
    <property type="entry name" value="RNase_PH"/>
    <property type="match status" value="1"/>
</dbReference>
<reference evidence="7 8" key="1">
    <citation type="journal article" date="2018" name="Mol. Biol. Evol.">
        <title>Broad Genomic Sampling Reveals a Smut Pathogenic Ancestry of the Fungal Clade Ustilaginomycotina.</title>
        <authorList>
            <person name="Kijpornyongpan T."/>
            <person name="Mondo S.J."/>
            <person name="Barry K."/>
            <person name="Sandor L."/>
            <person name="Lee J."/>
            <person name="Lipzen A."/>
            <person name="Pangilinan J."/>
            <person name="LaButti K."/>
            <person name="Hainaut M."/>
            <person name="Henrissat B."/>
            <person name="Grigoriev I.V."/>
            <person name="Spatafora J.W."/>
            <person name="Aime M.C."/>
        </authorList>
    </citation>
    <scope>NUCLEOTIDE SEQUENCE [LARGE SCALE GENOMIC DNA]</scope>
    <source>
        <strain evidence="7 8">MCA 3882</strain>
    </source>
</reference>
<keyword evidence="5" id="KW-0539">Nucleus</keyword>
<dbReference type="InterPro" id="IPR027408">
    <property type="entry name" value="PNPase/RNase_PH_dom_sf"/>
</dbReference>
<dbReference type="GO" id="GO:0006364">
    <property type="term" value="P:rRNA processing"/>
    <property type="evidence" value="ECO:0007669"/>
    <property type="project" value="UniProtKB-KW"/>
</dbReference>
<dbReference type="SUPFAM" id="SSF55666">
    <property type="entry name" value="Ribonuclease PH domain 2-like"/>
    <property type="match status" value="1"/>
</dbReference>
<dbReference type="CDD" id="cd11372">
    <property type="entry name" value="RNase_PH_RRP46"/>
    <property type="match status" value="1"/>
</dbReference>
<dbReference type="InterPro" id="IPR001247">
    <property type="entry name" value="ExoRNase_PH_dom1"/>
</dbReference>
<protein>
    <recommendedName>
        <fullName evidence="6">Exoribonuclease phosphorolytic domain-containing protein</fullName>
    </recommendedName>
</protein>
<comment type="similarity">
    <text evidence="2">Belongs to the RNase PH family.</text>
</comment>
<dbReference type="GO" id="GO:0005730">
    <property type="term" value="C:nucleolus"/>
    <property type="evidence" value="ECO:0007669"/>
    <property type="project" value="TreeGrafter"/>
</dbReference>
<dbReference type="RefSeq" id="XP_025352454.1">
    <property type="nucleotide sequence ID" value="XM_025499579.1"/>
</dbReference>
<organism evidence="7 8">
    <name type="scientific">Meira miltonrushii</name>
    <dbReference type="NCBI Taxonomy" id="1280837"/>
    <lineage>
        <taxon>Eukaryota</taxon>
        <taxon>Fungi</taxon>
        <taxon>Dikarya</taxon>
        <taxon>Basidiomycota</taxon>
        <taxon>Ustilaginomycotina</taxon>
        <taxon>Exobasidiomycetes</taxon>
        <taxon>Exobasidiales</taxon>
        <taxon>Brachybasidiaceae</taxon>
        <taxon>Meira</taxon>
    </lineage>
</organism>
<dbReference type="InterPro" id="IPR050080">
    <property type="entry name" value="RNase_PH"/>
</dbReference>
<dbReference type="Proteomes" id="UP000245771">
    <property type="component" value="Unassembled WGS sequence"/>
</dbReference>
<proteinExistence type="inferred from homology"/>
<dbReference type="GO" id="GO:0034475">
    <property type="term" value="P:U4 snRNA 3'-end processing"/>
    <property type="evidence" value="ECO:0007669"/>
    <property type="project" value="TreeGrafter"/>
</dbReference>
<dbReference type="EMBL" id="KZ819606">
    <property type="protein sequence ID" value="PWN32152.1"/>
    <property type="molecule type" value="Genomic_DNA"/>
</dbReference>
<dbReference type="PANTHER" id="PTHR11953:SF1">
    <property type="entry name" value="EXOSOME COMPLEX COMPONENT RRP46"/>
    <property type="match status" value="1"/>
</dbReference>
<dbReference type="GO" id="GO:0071028">
    <property type="term" value="P:nuclear mRNA surveillance"/>
    <property type="evidence" value="ECO:0007669"/>
    <property type="project" value="TreeGrafter"/>
</dbReference>
<evidence type="ECO:0000256" key="2">
    <source>
        <dbReference type="ARBA" id="ARBA00006678"/>
    </source>
</evidence>
<keyword evidence="8" id="KW-1185">Reference proteome</keyword>
<evidence type="ECO:0000256" key="1">
    <source>
        <dbReference type="ARBA" id="ARBA00004123"/>
    </source>
</evidence>
<evidence type="ECO:0000313" key="8">
    <source>
        <dbReference type="Proteomes" id="UP000245771"/>
    </source>
</evidence>
<accession>A0A316V3X4</accession>
<dbReference type="AlphaFoldDB" id="A0A316V3X4"/>
<evidence type="ECO:0000256" key="3">
    <source>
        <dbReference type="ARBA" id="ARBA00022552"/>
    </source>
</evidence>
<evidence type="ECO:0000313" key="7">
    <source>
        <dbReference type="EMBL" id="PWN32152.1"/>
    </source>
</evidence>
<gene>
    <name evidence="7" type="ORF">FA14DRAFT_162387</name>
</gene>
<comment type="subcellular location">
    <subcellularLocation>
        <location evidence="1">Nucleus</location>
    </subcellularLocation>
</comment>
<dbReference type="GO" id="GO:0016075">
    <property type="term" value="P:rRNA catabolic process"/>
    <property type="evidence" value="ECO:0007669"/>
    <property type="project" value="TreeGrafter"/>
</dbReference>
<dbReference type="GO" id="GO:0000176">
    <property type="term" value="C:nuclear exosome (RNase complex)"/>
    <property type="evidence" value="ECO:0007669"/>
    <property type="project" value="TreeGrafter"/>
</dbReference>